<keyword evidence="3 6" id="KW-0812">Transmembrane</keyword>
<organism evidence="8 9">
    <name type="scientific">Paragonimus westermani</name>
    <dbReference type="NCBI Taxonomy" id="34504"/>
    <lineage>
        <taxon>Eukaryota</taxon>
        <taxon>Metazoa</taxon>
        <taxon>Spiralia</taxon>
        <taxon>Lophotrochozoa</taxon>
        <taxon>Platyhelminthes</taxon>
        <taxon>Trematoda</taxon>
        <taxon>Digenea</taxon>
        <taxon>Plagiorchiida</taxon>
        <taxon>Troglotremata</taxon>
        <taxon>Troglotrematidae</taxon>
        <taxon>Paragonimus</taxon>
    </lineage>
</organism>
<dbReference type="SUPFAM" id="SSF161070">
    <property type="entry name" value="SNF-like"/>
    <property type="match status" value="1"/>
</dbReference>
<feature type="signal peptide" evidence="7">
    <location>
        <begin position="1"/>
        <end position="23"/>
    </location>
</feature>
<evidence type="ECO:0000256" key="3">
    <source>
        <dbReference type="ARBA" id="ARBA00022692"/>
    </source>
</evidence>
<feature type="transmembrane region" description="Helical" evidence="6">
    <location>
        <begin position="74"/>
        <end position="96"/>
    </location>
</feature>
<dbReference type="GO" id="GO:0016020">
    <property type="term" value="C:membrane"/>
    <property type="evidence" value="ECO:0007669"/>
    <property type="project" value="UniProtKB-SubCell"/>
</dbReference>
<comment type="subcellular location">
    <subcellularLocation>
        <location evidence="1">Membrane</location>
        <topology evidence="1">Multi-pass membrane protein</topology>
    </subcellularLocation>
</comment>
<name>A0A5J4NW67_9TREM</name>
<gene>
    <name evidence="8" type="ORF">DEA37_0011654</name>
</gene>
<dbReference type="EMBL" id="QNGE01000612">
    <property type="protein sequence ID" value="KAA3679856.1"/>
    <property type="molecule type" value="Genomic_DNA"/>
</dbReference>
<feature type="chain" id="PRO_5023804164" evidence="7">
    <location>
        <begin position="24"/>
        <end position="155"/>
    </location>
</feature>
<evidence type="ECO:0000256" key="7">
    <source>
        <dbReference type="SAM" id="SignalP"/>
    </source>
</evidence>
<keyword evidence="5 6" id="KW-0472">Membrane</keyword>
<keyword evidence="7" id="KW-0732">Signal</keyword>
<feature type="transmembrane region" description="Helical" evidence="6">
    <location>
        <begin position="116"/>
        <end position="136"/>
    </location>
</feature>
<evidence type="ECO:0000256" key="1">
    <source>
        <dbReference type="ARBA" id="ARBA00004141"/>
    </source>
</evidence>
<dbReference type="AlphaFoldDB" id="A0A5J4NW67"/>
<keyword evidence="9" id="KW-1185">Reference proteome</keyword>
<sequence length="155" mass="17840">PRRVTVVICVLWIICCGLPSSLSLEFLTNQDDVWGYALIVSGFMFAVLVIVYGPIRYRRVVVNDFGIHDWSLPFLWVPLITVAVPLIGITLVGWWIHDMIVFDSEWRELNWNSLSSILLEWFALILVLLLVNGVVLRKRFNPYKDQVGEDIPPND</sequence>
<evidence type="ECO:0000256" key="5">
    <source>
        <dbReference type="ARBA" id="ARBA00023136"/>
    </source>
</evidence>
<dbReference type="InterPro" id="IPR037272">
    <property type="entry name" value="SNS_sf"/>
</dbReference>
<proteinExistence type="predicted"/>
<dbReference type="PANTHER" id="PTHR42948">
    <property type="entry name" value="TRANSPORTER"/>
    <property type="match status" value="1"/>
</dbReference>
<feature type="non-terminal residue" evidence="8">
    <location>
        <position position="1"/>
    </location>
</feature>
<evidence type="ECO:0000256" key="2">
    <source>
        <dbReference type="ARBA" id="ARBA00022448"/>
    </source>
</evidence>
<dbReference type="PANTHER" id="PTHR42948:SF1">
    <property type="entry name" value="TRANSPORTER"/>
    <property type="match status" value="1"/>
</dbReference>
<reference evidence="8 9" key="1">
    <citation type="journal article" date="2019" name="Gigascience">
        <title>Whole-genome sequence of the oriental lung fluke Paragonimus westermani.</title>
        <authorList>
            <person name="Oey H."/>
            <person name="Zakrzewski M."/>
            <person name="Narain K."/>
            <person name="Devi K.R."/>
            <person name="Agatsuma T."/>
            <person name="Nawaratna S."/>
            <person name="Gobert G.N."/>
            <person name="Jones M.K."/>
            <person name="Ragan M.A."/>
            <person name="McManus D.P."/>
            <person name="Krause L."/>
        </authorList>
    </citation>
    <scope>NUCLEOTIDE SEQUENCE [LARGE SCALE GENOMIC DNA]</scope>
    <source>
        <strain evidence="8 9">IND2009</strain>
    </source>
</reference>
<evidence type="ECO:0000313" key="8">
    <source>
        <dbReference type="EMBL" id="KAA3679856.1"/>
    </source>
</evidence>
<evidence type="ECO:0000313" key="9">
    <source>
        <dbReference type="Proteomes" id="UP000324629"/>
    </source>
</evidence>
<evidence type="ECO:0000256" key="6">
    <source>
        <dbReference type="SAM" id="Phobius"/>
    </source>
</evidence>
<comment type="caution">
    <text evidence="8">The sequence shown here is derived from an EMBL/GenBank/DDBJ whole genome shotgun (WGS) entry which is preliminary data.</text>
</comment>
<accession>A0A5J4NW67</accession>
<keyword evidence="4 6" id="KW-1133">Transmembrane helix</keyword>
<evidence type="ECO:0000256" key="4">
    <source>
        <dbReference type="ARBA" id="ARBA00022989"/>
    </source>
</evidence>
<dbReference type="Proteomes" id="UP000324629">
    <property type="component" value="Unassembled WGS sequence"/>
</dbReference>
<dbReference type="InterPro" id="IPR000175">
    <property type="entry name" value="Na/ntran_symport"/>
</dbReference>
<feature type="transmembrane region" description="Helical" evidence="6">
    <location>
        <begin position="33"/>
        <end position="53"/>
    </location>
</feature>
<protein>
    <submittedName>
        <fullName evidence="8">Uncharacterized protein</fullName>
    </submittedName>
</protein>
<keyword evidence="2" id="KW-0813">Transport</keyword>